<dbReference type="EMBL" id="FWFP01000004">
    <property type="protein sequence ID" value="SLN35256.1"/>
    <property type="molecule type" value="Genomic_DNA"/>
</dbReference>
<dbReference type="RefSeq" id="WP_085822035.1">
    <property type="nucleotide sequence ID" value="NZ_FWFP01000004.1"/>
</dbReference>
<evidence type="ECO:0000313" key="5">
    <source>
        <dbReference type="Proteomes" id="UP000193778"/>
    </source>
</evidence>
<gene>
    <name evidence="4" type="primary">ppc</name>
    <name evidence="4" type="ORF">RUM8411_01477</name>
</gene>
<evidence type="ECO:0000313" key="4">
    <source>
        <dbReference type="EMBL" id="SLN35256.1"/>
    </source>
</evidence>
<dbReference type="PROSITE" id="PS00393">
    <property type="entry name" value="PEPCASE_2"/>
    <property type="match status" value="1"/>
</dbReference>
<dbReference type="PRINTS" id="PR00150">
    <property type="entry name" value="PEPCARBXLASE"/>
</dbReference>
<accession>A0A1X6YZ85</accession>
<proteinExistence type="predicted"/>
<dbReference type="InterPro" id="IPR033129">
    <property type="entry name" value="PEPCASE_His_AS"/>
</dbReference>
<dbReference type="GO" id="GO:0008964">
    <property type="term" value="F:phosphoenolpyruvate carboxylase activity"/>
    <property type="evidence" value="ECO:0007669"/>
    <property type="project" value="InterPro"/>
</dbReference>
<dbReference type="InterPro" id="IPR021135">
    <property type="entry name" value="PEP_COase"/>
</dbReference>
<keyword evidence="4" id="KW-0456">Lyase</keyword>
<protein>
    <recommendedName>
        <fullName evidence="2">Phosphoenolpyruvate carboxylase</fullName>
    </recommendedName>
</protein>
<dbReference type="GO" id="GO:0006099">
    <property type="term" value="P:tricarboxylic acid cycle"/>
    <property type="evidence" value="ECO:0007669"/>
    <property type="project" value="InterPro"/>
</dbReference>
<comment type="function">
    <text evidence="1">Forms oxaloacetate, a four-carbon dicarboxylic acid source for the tricarboxylic acid cycle.</text>
</comment>
<reference evidence="5" key="1">
    <citation type="submission" date="2017-03" db="EMBL/GenBank/DDBJ databases">
        <authorList>
            <person name="Rodrigo-Torres L."/>
            <person name="Arahal R.D."/>
            <person name="Lucena T."/>
        </authorList>
    </citation>
    <scope>NUCLEOTIDE SEQUENCE [LARGE SCALE GENOMIC DNA]</scope>
    <source>
        <strain evidence="5">CECT 8411</strain>
    </source>
</reference>
<evidence type="ECO:0000256" key="3">
    <source>
        <dbReference type="PROSITE-ProRule" id="PRU10112"/>
    </source>
</evidence>
<dbReference type="OrthoDB" id="9768133at2"/>
<dbReference type="Pfam" id="PF00311">
    <property type="entry name" value="PEPcase"/>
    <property type="match status" value="1"/>
</dbReference>
<dbReference type="SUPFAM" id="SSF51621">
    <property type="entry name" value="Phosphoenolpyruvate/pyruvate domain"/>
    <property type="match status" value="1"/>
</dbReference>
<evidence type="ECO:0000256" key="1">
    <source>
        <dbReference type="ARBA" id="ARBA00003670"/>
    </source>
</evidence>
<dbReference type="GO" id="GO:0005829">
    <property type="term" value="C:cytosol"/>
    <property type="evidence" value="ECO:0007669"/>
    <property type="project" value="TreeGrafter"/>
</dbReference>
<feature type="active site" evidence="3">
    <location>
        <position position="540"/>
    </location>
</feature>
<sequence>MQSLARDTQATPGPSVYADGLRAELWTLWHNILLKRAPHVASWAEAAPLAPIPTGPAATPYLQALSIWFQVLRIIDENTEVRNRRLTETNKGPEAVEGGFAQALSDLAPSIGQTEKLASELLAGPTLTAHPTEAKRVTVLEIHRRIYRTLVSLETQRWTPTERAELLSGLEGEIDLLWLTGELRLSRPSLHDEIEWGLQFFRDAIFDAVPQVMDRFDQACLQVLGQTLPVTPNIRFHSWIGGDRDGNPNVTTEMTALALQRGRETALDLYTRTLDQAAGRLSISALILPLPAPHAARLQAIIDYVPDDTRNPNEPFRQALSAVRRRLTEDGYDHISQFESDLDALDAALCAVDADILAQRHIRPLRRAASVFGFRTATLDIRQNSTVTTDVLAEIWALSGQAPEYGSPQWSTRLRAELANQNLQYHLRDDLSDQAQELLALLSLVYAARTGPDPKAMGPFILSMTRSADDILGVYLLARYAGFGSETLDISVVPLFETIADLRNAPAILLDVLNVPLARRSLKTGGTMIEVMLGYSDSGKDGGYFCSTWELERTQRRIVSALASQGFRAAFFHGRGGSVSRGGAPTGRAIAAQPSGTITGRLRVTEQGEVVSAKYANRGTAAAHLELLLSSTLRHSANRAETPARPEFDDALDALSELSQTAYVSLLQMPGFLDYFQQASPVEELARLKIGSRPTRRFGAASLDDLRAIPWVFAWSQNRHLITGWYGFGAAMVSFRKFRGARGDEVLQDLFRHSRLFRLAVDEMEKSLYQTDLALAEQYAGLVQDSDIRARIFGAITAEHANACTAVQFLIGGQAIGHRFPRLCERFDRKRAELARIHTLQVDLLRQSRTDPQVGTVAVPLLQSMNAISAGLGWTG</sequence>
<organism evidence="4 5">
    <name type="scientific">Ruegeria meonggei</name>
    <dbReference type="NCBI Taxonomy" id="1446476"/>
    <lineage>
        <taxon>Bacteria</taxon>
        <taxon>Pseudomonadati</taxon>
        <taxon>Pseudomonadota</taxon>
        <taxon>Alphaproteobacteria</taxon>
        <taxon>Rhodobacterales</taxon>
        <taxon>Roseobacteraceae</taxon>
        <taxon>Ruegeria</taxon>
    </lineage>
</organism>
<evidence type="ECO:0000256" key="2">
    <source>
        <dbReference type="ARBA" id="ARBA00022419"/>
    </source>
</evidence>
<keyword evidence="5" id="KW-1185">Reference proteome</keyword>
<keyword evidence="4" id="KW-0670">Pyruvate</keyword>
<dbReference type="AlphaFoldDB" id="A0A1X6YZ85"/>
<dbReference type="InterPro" id="IPR015813">
    <property type="entry name" value="Pyrv/PenolPyrv_kinase-like_dom"/>
</dbReference>
<name>A0A1X6YZ85_9RHOB</name>
<dbReference type="PANTHER" id="PTHR30523">
    <property type="entry name" value="PHOSPHOENOLPYRUVATE CARBOXYLASE"/>
    <property type="match status" value="1"/>
</dbReference>
<dbReference type="PANTHER" id="PTHR30523:SF32">
    <property type="entry name" value="PHOSPHOENOLPYRUVATE CARBOXYLASE"/>
    <property type="match status" value="1"/>
</dbReference>
<dbReference type="Proteomes" id="UP000193778">
    <property type="component" value="Unassembled WGS sequence"/>
</dbReference>
<dbReference type="GO" id="GO:0015977">
    <property type="term" value="P:carbon fixation"/>
    <property type="evidence" value="ECO:0007669"/>
    <property type="project" value="InterPro"/>
</dbReference>